<proteinExistence type="predicted"/>
<keyword evidence="4" id="KW-1185">Reference proteome</keyword>
<protein>
    <recommendedName>
        <fullName evidence="2">HNH nuclease domain-containing protein</fullName>
    </recommendedName>
</protein>
<feature type="domain" description="HNH nuclease" evidence="2">
    <location>
        <begin position="192"/>
        <end position="271"/>
    </location>
</feature>
<feature type="compositionally biased region" description="Basic and acidic residues" evidence="1">
    <location>
        <begin position="433"/>
        <end position="443"/>
    </location>
</feature>
<dbReference type="AlphaFoldDB" id="A0A167VZ21"/>
<dbReference type="Pfam" id="PF13391">
    <property type="entry name" value="HNH_2"/>
    <property type="match status" value="1"/>
</dbReference>
<dbReference type="OrthoDB" id="5416097at2759"/>
<comment type="caution">
    <text evidence="3">The sequence shown here is derived from an EMBL/GenBank/DDBJ whole genome shotgun (WGS) entry which is preliminary data.</text>
</comment>
<name>A0A167VZ21_9HYPO</name>
<dbReference type="EMBL" id="AZGY01000031">
    <property type="protein sequence ID" value="KZZ88207.1"/>
    <property type="molecule type" value="Genomic_DNA"/>
</dbReference>
<evidence type="ECO:0000313" key="4">
    <source>
        <dbReference type="Proteomes" id="UP000078544"/>
    </source>
</evidence>
<evidence type="ECO:0000259" key="2">
    <source>
        <dbReference type="Pfam" id="PF13391"/>
    </source>
</evidence>
<evidence type="ECO:0000313" key="3">
    <source>
        <dbReference type="EMBL" id="KZZ88207.1"/>
    </source>
</evidence>
<reference evidence="3 4" key="1">
    <citation type="journal article" date="2016" name="Genome Biol. Evol.">
        <title>Divergent and convergent evolution of fungal pathogenicity.</title>
        <authorList>
            <person name="Shang Y."/>
            <person name="Xiao G."/>
            <person name="Zheng P."/>
            <person name="Cen K."/>
            <person name="Zhan S."/>
            <person name="Wang C."/>
        </authorList>
    </citation>
    <scope>NUCLEOTIDE SEQUENCE [LARGE SCALE GENOMIC DNA]</scope>
    <source>
        <strain evidence="3 4">RCEF 2490</strain>
    </source>
</reference>
<accession>A0A167VZ21</accession>
<organism evidence="3 4">
    <name type="scientific">Moelleriella libera RCEF 2490</name>
    <dbReference type="NCBI Taxonomy" id="1081109"/>
    <lineage>
        <taxon>Eukaryota</taxon>
        <taxon>Fungi</taxon>
        <taxon>Dikarya</taxon>
        <taxon>Ascomycota</taxon>
        <taxon>Pezizomycotina</taxon>
        <taxon>Sordariomycetes</taxon>
        <taxon>Hypocreomycetidae</taxon>
        <taxon>Hypocreales</taxon>
        <taxon>Clavicipitaceae</taxon>
        <taxon>Moelleriella</taxon>
    </lineage>
</organism>
<feature type="region of interest" description="Disordered" evidence="1">
    <location>
        <begin position="396"/>
        <end position="496"/>
    </location>
</feature>
<sequence length="496" mass="56116">MSRSVSFGPSRSVPLVSSKRRQKLVQDLYEFLNDKTTKNEDVLAFSAFVEDRPTRLPSLSYITDREERLQLIADISNVLKEPKFQSFAKPTAAFWAALMTMPLESLRDSAEAYRNARDSSLMRTYQHFKNGHTTEMDALPLFFKQFFAKLGLATSTDYMAYKLKKPIPAECPSVPRSASQSAKCKVRDNKMCVITKEPIIEVCHIFPFANKRYPKHAKEILLQGWFFVDESRRQKVVEILYDDNKIDQPDNMITLSLNAHKLWSQSVIAFEPYARGKDYVVLKVRWLKKRDSDSPKYSPWAPMDLETNPNAVLCDHPENIKLFDNVSCRPILDGHEVVIKSTDQAKCPNWDLLQLQWDMCRMASLCGAAEALEEKLGGDDDDDDAIEALVGKLKGTELHEGSRGRISQPRGSRARRPSRMSSTSRASLGERSPLTEHFPHDQRAPPATSPQRPRQATVSRQGSVSPLKTDTDSSAQTSPQRQQRVGGGSNQENEGF</sequence>
<dbReference type="InterPro" id="IPR003615">
    <property type="entry name" value="HNH_nuc"/>
</dbReference>
<dbReference type="Proteomes" id="UP000078544">
    <property type="component" value="Unassembled WGS sequence"/>
</dbReference>
<evidence type="ECO:0000256" key="1">
    <source>
        <dbReference type="SAM" id="MobiDB-lite"/>
    </source>
</evidence>
<feature type="compositionally biased region" description="Polar residues" evidence="1">
    <location>
        <begin position="449"/>
        <end position="483"/>
    </location>
</feature>
<gene>
    <name evidence="3" type="ORF">AAL_08189</name>
</gene>